<dbReference type="EMBL" id="WHWC01000006">
    <property type="protein sequence ID" value="KAG8381652.1"/>
    <property type="molecule type" value="Genomic_DNA"/>
</dbReference>
<evidence type="ECO:0000313" key="2">
    <source>
        <dbReference type="EMBL" id="KAG8381652.1"/>
    </source>
</evidence>
<evidence type="ECO:0000256" key="1">
    <source>
        <dbReference type="SAM" id="MobiDB-lite"/>
    </source>
</evidence>
<name>A0AAV6XN23_9LAMI</name>
<protein>
    <submittedName>
        <fullName evidence="2">Uncharacterized protein</fullName>
    </submittedName>
</protein>
<reference evidence="2" key="1">
    <citation type="submission" date="2019-10" db="EMBL/GenBank/DDBJ databases">
        <authorList>
            <person name="Zhang R."/>
            <person name="Pan Y."/>
            <person name="Wang J."/>
            <person name="Ma R."/>
            <person name="Yu S."/>
        </authorList>
    </citation>
    <scope>NUCLEOTIDE SEQUENCE</scope>
    <source>
        <strain evidence="2">LA-IB0</strain>
        <tissue evidence="2">Leaf</tissue>
    </source>
</reference>
<dbReference type="PANTHER" id="PTHR33621">
    <property type="entry name" value="ASPARTIC/GLUTAMIC ACID-RICH PROTEIN"/>
    <property type="match status" value="1"/>
</dbReference>
<feature type="region of interest" description="Disordered" evidence="1">
    <location>
        <begin position="47"/>
        <end position="103"/>
    </location>
</feature>
<keyword evidence="3" id="KW-1185">Reference proteome</keyword>
<proteinExistence type="predicted"/>
<sequence>MDFHSLSRRELQALCKRNKIPANITNLAMADALKALDLVEGMEEFLEQSQSETAQSSIESPVRSEAASLYVPPTGGRSTRQRNVAKEEPETANPMTRTRRTTRKTVAKDADELQASAVQTPAVVGQTNRNKSLMASACLKMDSQLKECVEEEKKDALMTPAHFGVTSRRRRGVKEETAVTRVYSTRRSTRLAEKTEVENGQSGLFKTDLLTKDGENMKMNLKDDLDEILEISEADASTTVEEESSDKRDELGHVSVGNEKEVVRPIEEEMGHHFEADASKQEMESSDVEFEAVGFTDGKEADLKEEICDKIEESKDEKLEIAAENTEELNSDKDADDVENVVPASEDNNAVDELVCDPDICNEIEKEMHNDNDMDSEDVSDFNVNEEVQEINTEVHMDVVEKEFNLDHDGKPLDSIIVEAKEESTDMVVEENEKSLQLNKEKHEETEIVLHEESTKADMGSSLVFQPTRLMTPIKNSASKTLSATAKRMSVIVSDNKENIGSGGKLLLTKERVKIVKNTAENVSKLDDLSVRKLTKMLKEKLQITNNSSKNENDDEIISHEQVPVVARPALQAIPENR</sequence>
<accession>A0AAV6XN23</accession>
<feature type="compositionally biased region" description="Polar residues" evidence="1">
    <location>
        <begin position="47"/>
        <end position="59"/>
    </location>
</feature>
<evidence type="ECO:0000313" key="3">
    <source>
        <dbReference type="Proteomes" id="UP000826271"/>
    </source>
</evidence>
<dbReference type="AlphaFoldDB" id="A0AAV6XN23"/>
<dbReference type="PANTHER" id="PTHR33621:SF2">
    <property type="entry name" value="RIBOSOMAL L1 DOMAIN-CONTAINING PROTEIN"/>
    <property type="match status" value="1"/>
</dbReference>
<comment type="caution">
    <text evidence="2">The sequence shown here is derived from an EMBL/GenBank/DDBJ whole genome shotgun (WGS) entry which is preliminary data.</text>
</comment>
<gene>
    <name evidence="2" type="ORF">BUALT_Bualt06G0143800</name>
</gene>
<organism evidence="2 3">
    <name type="scientific">Buddleja alternifolia</name>
    <dbReference type="NCBI Taxonomy" id="168488"/>
    <lineage>
        <taxon>Eukaryota</taxon>
        <taxon>Viridiplantae</taxon>
        <taxon>Streptophyta</taxon>
        <taxon>Embryophyta</taxon>
        <taxon>Tracheophyta</taxon>
        <taxon>Spermatophyta</taxon>
        <taxon>Magnoliopsida</taxon>
        <taxon>eudicotyledons</taxon>
        <taxon>Gunneridae</taxon>
        <taxon>Pentapetalae</taxon>
        <taxon>asterids</taxon>
        <taxon>lamiids</taxon>
        <taxon>Lamiales</taxon>
        <taxon>Scrophulariaceae</taxon>
        <taxon>Buddlejeae</taxon>
        <taxon>Buddleja</taxon>
    </lineage>
</organism>
<feature type="region of interest" description="Disordered" evidence="1">
    <location>
        <begin position="234"/>
        <end position="253"/>
    </location>
</feature>
<dbReference type="Proteomes" id="UP000826271">
    <property type="component" value="Unassembled WGS sequence"/>
</dbReference>